<keyword evidence="5" id="KW-0472">Membrane</keyword>
<dbReference type="AlphaFoldDB" id="A0A6H2GV55"/>
<dbReference type="InterPro" id="IPR024449">
    <property type="entry name" value="Anti-sigma_RsgI_N"/>
</dbReference>
<dbReference type="PROSITE" id="PS51849">
    <property type="entry name" value="RSGI_N"/>
    <property type="match status" value="1"/>
</dbReference>
<keyword evidence="9" id="KW-1185">Reference proteome</keyword>
<organism evidence="8 9">
    <name type="scientific">Paenibacillus albicereus</name>
    <dbReference type="NCBI Taxonomy" id="2726185"/>
    <lineage>
        <taxon>Bacteria</taxon>
        <taxon>Bacillati</taxon>
        <taxon>Bacillota</taxon>
        <taxon>Bacilli</taxon>
        <taxon>Bacillales</taxon>
        <taxon>Paenibacillaceae</taxon>
        <taxon>Paenibacillus</taxon>
    </lineage>
</organism>
<feature type="compositionally biased region" description="Basic and acidic residues" evidence="6">
    <location>
        <begin position="367"/>
        <end position="446"/>
    </location>
</feature>
<sequence length="446" mass="48194">MNGNGIVLEVKKGSVIVLAPDGSFRKIRSRGGEAVGQEVELPPVVRPSRPRWLLPAAAGALALLLAIPVLYAGRAAANPVVAYISLDVNPSFEVGVDADLKVRQLRAVNADAVPFVAALDYEGQPASLVMEELAERLAESDYLREETAEVLLAGVRLLGDGEELAELGAQARRALEEAAEHAGEDDLHVTELRSTPEVRLEAEELGLSIGQMTVYLLALEKGYDVSLDRLRTQPLPVAADWKGGLGALVPNSAELDENKLDRLLETARSARASAPASGTAKPAAEESGKSTPKPSAQTTIKPNAKPSVAASKPGSQPAAAAPVRTASPKPSEKRQRDPAVRPSATPSHGKGWRPASSAKLPESGPSGHREHGRDSERWKREAEQALRELERKKRAAEKFRSEAEQRIREAAGKRKQEQDKWRKKAEAEWKKAEERRHGGREKPTDR</sequence>
<proteinExistence type="predicted"/>
<evidence type="ECO:0000256" key="2">
    <source>
        <dbReference type="ARBA" id="ARBA00022475"/>
    </source>
</evidence>
<feature type="compositionally biased region" description="Polar residues" evidence="6">
    <location>
        <begin position="289"/>
        <end position="301"/>
    </location>
</feature>
<dbReference type="Proteomes" id="UP000502136">
    <property type="component" value="Chromosome"/>
</dbReference>
<comment type="subcellular location">
    <subcellularLocation>
        <location evidence="1">Cell membrane</location>
        <topology evidence="1">Single-pass membrane protein</topology>
    </subcellularLocation>
</comment>
<keyword evidence="3" id="KW-0812">Transmembrane</keyword>
<feature type="domain" description="RsgI N-terminal anti-sigma" evidence="7">
    <location>
        <begin position="3"/>
        <end position="50"/>
    </location>
</feature>
<feature type="compositionally biased region" description="Basic and acidic residues" evidence="6">
    <location>
        <begin position="330"/>
        <end position="339"/>
    </location>
</feature>
<dbReference type="Pfam" id="PF23750">
    <property type="entry name" value="RsgI_M"/>
    <property type="match status" value="1"/>
</dbReference>
<evidence type="ECO:0000259" key="7">
    <source>
        <dbReference type="PROSITE" id="PS51849"/>
    </source>
</evidence>
<evidence type="ECO:0000313" key="8">
    <source>
        <dbReference type="EMBL" id="QJC51311.1"/>
    </source>
</evidence>
<dbReference type="KEGG" id="palr:HGI30_06955"/>
<reference evidence="8 9" key="1">
    <citation type="submission" date="2020-04" db="EMBL/GenBank/DDBJ databases">
        <title>Novel Paenibacillus strain UniB2 isolated from commercial digestive syrup.</title>
        <authorList>
            <person name="Thorat V."/>
            <person name="Kirdat K."/>
            <person name="Tiwarekar B."/>
            <person name="Yadav A."/>
        </authorList>
    </citation>
    <scope>NUCLEOTIDE SEQUENCE [LARGE SCALE GENOMIC DNA]</scope>
    <source>
        <strain evidence="8 9">UniB2</strain>
    </source>
</reference>
<protein>
    <submittedName>
        <fullName evidence="8">Anti-sigma factor domain-containing protein</fullName>
    </submittedName>
</protein>
<evidence type="ECO:0000313" key="9">
    <source>
        <dbReference type="Proteomes" id="UP000502136"/>
    </source>
</evidence>
<dbReference type="Pfam" id="PF12791">
    <property type="entry name" value="RsgI_N"/>
    <property type="match status" value="1"/>
</dbReference>
<keyword evidence="4" id="KW-1133">Transmembrane helix</keyword>
<evidence type="ECO:0000256" key="1">
    <source>
        <dbReference type="ARBA" id="ARBA00004162"/>
    </source>
</evidence>
<name>A0A6H2GV55_9BACL</name>
<evidence type="ECO:0000256" key="4">
    <source>
        <dbReference type="ARBA" id="ARBA00022989"/>
    </source>
</evidence>
<keyword evidence="2" id="KW-1003">Cell membrane</keyword>
<dbReference type="InterPro" id="IPR055431">
    <property type="entry name" value="RsgI_M"/>
</dbReference>
<dbReference type="GO" id="GO:0005886">
    <property type="term" value="C:plasma membrane"/>
    <property type="evidence" value="ECO:0007669"/>
    <property type="project" value="UniProtKB-SubCell"/>
</dbReference>
<evidence type="ECO:0000256" key="3">
    <source>
        <dbReference type="ARBA" id="ARBA00022692"/>
    </source>
</evidence>
<dbReference type="RefSeq" id="WP_168906962.1">
    <property type="nucleotide sequence ID" value="NZ_CP051428.1"/>
</dbReference>
<feature type="region of interest" description="Disordered" evidence="6">
    <location>
        <begin position="269"/>
        <end position="446"/>
    </location>
</feature>
<evidence type="ECO:0000256" key="5">
    <source>
        <dbReference type="ARBA" id="ARBA00023136"/>
    </source>
</evidence>
<dbReference type="EMBL" id="CP051428">
    <property type="protein sequence ID" value="QJC51311.1"/>
    <property type="molecule type" value="Genomic_DNA"/>
</dbReference>
<accession>A0A6H2GV55</accession>
<gene>
    <name evidence="8" type="ORF">HGI30_06955</name>
</gene>
<evidence type="ECO:0000256" key="6">
    <source>
        <dbReference type="SAM" id="MobiDB-lite"/>
    </source>
</evidence>